<dbReference type="AlphaFoldDB" id="A0A401ZXZ9"/>
<keyword evidence="1" id="KW-0472">Membrane</keyword>
<keyword evidence="3" id="KW-1185">Reference proteome</keyword>
<gene>
    <name evidence="2" type="ORF">KTT_15800</name>
</gene>
<dbReference type="EMBL" id="BIFR01000001">
    <property type="protein sequence ID" value="GCE11721.1"/>
    <property type="molecule type" value="Genomic_DNA"/>
</dbReference>
<protein>
    <submittedName>
        <fullName evidence="2">Uncharacterized protein</fullName>
    </submittedName>
</protein>
<name>A0A401ZXZ9_9CHLR</name>
<accession>A0A401ZXZ9</accession>
<dbReference type="RefSeq" id="WP_126579401.1">
    <property type="nucleotide sequence ID" value="NZ_BIFR01000001.1"/>
</dbReference>
<organism evidence="2 3">
    <name type="scientific">Tengunoibacter tsumagoiensis</name>
    <dbReference type="NCBI Taxonomy" id="2014871"/>
    <lineage>
        <taxon>Bacteria</taxon>
        <taxon>Bacillati</taxon>
        <taxon>Chloroflexota</taxon>
        <taxon>Ktedonobacteria</taxon>
        <taxon>Ktedonobacterales</taxon>
        <taxon>Dictyobacteraceae</taxon>
        <taxon>Tengunoibacter</taxon>
    </lineage>
</organism>
<sequence length="529" mass="56946">MSGTAGDTGNAFSAMINGVEHFADDMSHLVSHATDELSSLGISSFSGVEAFVKFLIDMQQDPVNVISTLSIHIAQFGGDVSLILEELADGVITHGAPRFFEMKATQALTPIKDALSQQTTHGNTIADVHTTTLSTMKTKLDALKTSNTVSNVAWQGASVEEMSSSFDDISKTLNELSDQIQHDSHQAILNRTFMLVLEGIGILAIGMALLDILLLIVGAIGITAVGVGTAGIGFAVGVPVGAIAWGALIASEVELLLALVAADALLWLIGTLAIYSYHHLTHKATAIPVSTTHTPLVSSGKTLPNPNDKGIPETPTETSLIDQLANEFGGNIPRDLLQYLVRWLGASALTAAMIRCLYQNGYLNTASLTANRSTRVNTSYKKAWEAIYKHFTPNDLEGAWKENNSDQVDTDQYNRTGHYSGSAHDQEVEEALNSLDKLDGQIQKQIDNLNNYITRAPNPNSPDILTKIAEVQSLTDVQNAFQDLKKFVKSKIAPGSPPPNTWPDQGQVPIIEDLLQISTCKVPGAQYYR</sequence>
<evidence type="ECO:0000313" key="3">
    <source>
        <dbReference type="Proteomes" id="UP000287352"/>
    </source>
</evidence>
<feature type="transmembrane region" description="Helical" evidence="1">
    <location>
        <begin position="228"/>
        <end position="248"/>
    </location>
</feature>
<feature type="transmembrane region" description="Helical" evidence="1">
    <location>
        <begin position="255"/>
        <end position="277"/>
    </location>
</feature>
<dbReference type="Proteomes" id="UP000287352">
    <property type="component" value="Unassembled WGS sequence"/>
</dbReference>
<evidence type="ECO:0000313" key="2">
    <source>
        <dbReference type="EMBL" id="GCE11721.1"/>
    </source>
</evidence>
<keyword evidence="1" id="KW-1133">Transmembrane helix</keyword>
<proteinExistence type="predicted"/>
<reference evidence="3" key="1">
    <citation type="submission" date="2018-12" db="EMBL/GenBank/DDBJ databases">
        <title>Tengunoibacter tsumagoiensis gen. nov., sp. nov., Dictyobacter kobayashii sp. nov., D. alpinus sp. nov., and D. joshuensis sp. nov. and description of Dictyobacteraceae fam. nov. within the order Ktedonobacterales isolated from Tengu-no-mugimeshi.</title>
        <authorList>
            <person name="Wang C.M."/>
            <person name="Zheng Y."/>
            <person name="Sakai Y."/>
            <person name="Toyoda A."/>
            <person name="Minakuchi Y."/>
            <person name="Abe K."/>
            <person name="Yokota A."/>
            <person name="Yabe S."/>
        </authorList>
    </citation>
    <scope>NUCLEOTIDE SEQUENCE [LARGE SCALE GENOMIC DNA]</scope>
    <source>
        <strain evidence="3">Uno3</strain>
    </source>
</reference>
<comment type="caution">
    <text evidence="2">The sequence shown here is derived from an EMBL/GenBank/DDBJ whole genome shotgun (WGS) entry which is preliminary data.</text>
</comment>
<feature type="transmembrane region" description="Helical" evidence="1">
    <location>
        <begin position="195"/>
        <end position="222"/>
    </location>
</feature>
<keyword evidence="1" id="KW-0812">Transmembrane</keyword>
<evidence type="ECO:0000256" key="1">
    <source>
        <dbReference type="SAM" id="Phobius"/>
    </source>
</evidence>